<dbReference type="Pfam" id="PF00892">
    <property type="entry name" value="EamA"/>
    <property type="match status" value="2"/>
</dbReference>
<dbReference type="PANTHER" id="PTHR32322">
    <property type="entry name" value="INNER MEMBRANE TRANSPORTER"/>
    <property type="match status" value="1"/>
</dbReference>
<sequence>MSISTTCTQAISTRDAEARQTAIWLGLMVVLWGLSWPAMKAALGSIPPLWLASFRFSTACVLLFALCWMRRQLRFPPRADWPILLSVGGLQMMAFTALSLTAMQFTDAGRAAVLAYTTPLWGVIAACLFVSERPTRWQLFSLAVGLSGIALICSPLGMDWTRPAVLLGNALLLAAAMCWAVVILHVRRHVWTAKPIEIAPWQMLFATIPLTIAAVFFEGSPTQIEWTPQLVGLVAYIGPVATAICFVVSSEYGRRVSTFAMSNITLGVPVLGLVSSALILGEVMSAGLIGGVVLVVIGVVLSAVAIRRKAQQNALTAERARRLAKAAGTVG</sequence>
<evidence type="ECO:0000259" key="7">
    <source>
        <dbReference type="Pfam" id="PF00892"/>
    </source>
</evidence>
<dbReference type="InterPro" id="IPR050638">
    <property type="entry name" value="AA-Vitamin_Transporters"/>
</dbReference>
<dbReference type="InterPro" id="IPR037185">
    <property type="entry name" value="EmrE-like"/>
</dbReference>
<keyword evidence="3 6" id="KW-0812">Transmembrane</keyword>
<organism evidence="8 9">
    <name type="scientific">Flaviflagellibacter deserti</name>
    <dbReference type="NCBI Taxonomy" id="2267266"/>
    <lineage>
        <taxon>Bacteria</taxon>
        <taxon>Pseudomonadati</taxon>
        <taxon>Pseudomonadota</taxon>
        <taxon>Alphaproteobacteria</taxon>
        <taxon>Hyphomicrobiales</taxon>
        <taxon>Flaviflagellibacter</taxon>
    </lineage>
</organism>
<feature type="transmembrane region" description="Helical" evidence="6">
    <location>
        <begin position="229"/>
        <end position="248"/>
    </location>
</feature>
<keyword evidence="5 6" id="KW-0472">Membrane</keyword>
<evidence type="ECO:0000256" key="5">
    <source>
        <dbReference type="ARBA" id="ARBA00023136"/>
    </source>
</evidence>
<accession>A0ABV9Z3U4</accession>
<feature type="transmembrane region" description="Helical" evidence="6">
    <location>
        <begin position="164"/>
        <end position="186"/>
    </location>
</feature>
<feature type="transmembrane region" description="Helical" evidence="6">
    <location>
        <begin position="137"/>
        <end position="158"/>
    </location>
</feature>
<evidence type="ECO:0000256" key="2">
    <source>
        <dbReference type="ARBA" id="ARBA00007362"/>
    </source>
</evidence>
<comment type="similarity">
    <text evidence="2">Belongs to the EamA transporter family.</text>
</comment>
<feature type="transmembrane region" description="Helical" evidence="6">
    <location>
        <begin position="111"/>
        <end position="130"/>
    </location>
</feature>
<proteinExistence type="inferred from homology"/>
<feature type="transmembrane region" description="Helical" evidence="6">
    <location>
        <begin position="50"/>
        <end position="69"/>
    </location>
</feature>
<feature type="transmembrane region" description="Helical" evidence="6">
    <location>
        <begin position="21"/>
        <end position="38"/>
    </location>
</feature>
<feature type="transmembrane region" description="Helical" evidence="6">
    <location>
        <begin position="260"/>
        <end position="280"/>
    </location>
</feature>
<dbReference type="PANTHER" id="PTHR32322:SF2">
    <property type="entry name" value="EAMA DOMAIN-CONTAINING PROTEIN"/>
    <property type="match status" value="1"/>
</dbReference>
<evidence type="ECO:0000256" key="3">
    <source>
        <dbReference type="ARBA" id="ARBA00022692"/>
    </source>
</evidence>
<dbReference type="InterPro" id="IPR000620">
    <property type="entry name" value="EamA_dom"/>
</dbReference>
<dbReference type="SUPFAM" id="SSF103481">
    <property type="entry name" value="Multidrug resistance efflux transporter EmrE"/>
    <property type="match status" value="2"/>
</dbReference>
<feature type="domain" description="EamA" evidence="7">
    <location>
        <begin position="22"/>
        <end position="152"/>
    </location>
</feature>
<comment type="caution">
    <text evidence="8">The sequence shown here is derived from an EMBL/GenBank/DDBJ whole genome shotgun (WGS) entry which is preliminary data.</text>
</comment>
<reference evidence="9" key="1">
    <citation type="journal article" date="2019" name="Int. J. Syst. Evol. Microbiol.">
        <title>The Global Catalogue of Microorganisms (GCM) 10K type strain sequencing project: providing services to taxonomists for standard genome sequencing and annotation.</title>
        <authorList>
            <consortium name="The Broad Institute Genomics Platform"/>
            <consortium name="The Broad Institute Genome Sequencing Center for Infectious Disease"/>
            <person name="Wu L."/>
            <person name="Ma J."/>
        </authorList>
    </citation>
    <scope>NUCLEOTIDE SEQUENCE [LARGE SCALE GENOMIC DNA]</scope>
    <source>
        <strain evidence="9">CGMCC 1.16444</strain>
    </source>
</reference>
<name>A0ABV9Z3U4_9HYPH</name>
<protein>
    <submittedName>
        <fullName evidence="8">DMT family transporter</fullName>
    </submittedName>
</protein>
<feature type="transmembrane region" description="Helical" evidence="6">
    <location>
        <begin position="286"/>
        <end position="306"/>
    </location>
</feature>
<dbReference type="RefSeq" id="WP_379770671.1">
    <property type="nucleotide sequence ID" value="NZ_JBHSJF010000006.1"/>
</dbReference>
<feature type="domain" description="EamA" evidence="7">
    <location>
        <begin position="167"/>
        <end position="302"/>
    </location>
</feature>
<evidence type="ECO:0000313" key="8">
    <source>
        <dbReference type="EMBL" id="MFC5068503.1"/>
    </source>
</evidence>
<feature type="transmembrane region" description="Helical" evidence="6">
    <location>
        <begin position="198"/>
        <end position="217"/>
    </location>
</feature>
<keyword evidence="9" id="KW-1185">Reference proteome</keyword>
<comment type="subcellular location">
    <subcellularLocation>
        <location evidence="1">Membrane</location>
        <topology evidence="1">Multi-pass membrane protein</topology>
    </subcellularLocation>
</comment>
<keyword evidence="4 6" id="KW-1133">Transmembrane helix</keyword>
<gene>
    <name evidence="8" type="ORF">ACFPFW_10830</name>
</gene>
<evidence type="ECO:0000313" key="9">
    <source>
        <dbReference type="Proteomes" id="UP001595796"/>
    </source>
</evidence>
<dbReference type="EMBL" id="JBHSJF010000006">
    <property type="protein sequence ID" value="MFC5068503.1"/>
    <property type="molecule type" value="Genomic_DNA"/>
</dbReference>
<evidence type="ECO:0000256" key="1">
    <source>
        <dbReference type="ARBA" id="ARBA00004141"/>
    </source>
</evidence>
<evidence type="ECO:0000256" key="4">
    <source>
        <dbReference type="ARBA" id="ARBA00022989"/>
    </source>
</evidence>
<dbReference type="Proteomes" id="UP001595796">
    <property type="component" value="Unassembled WGS sequence"/>
</dbReference>
<feature type="transmembrane region" description="Helical" evidence="6">
    <location>
        <begin position="81"/>
        <end position="105"/>
    </location>
</feature>
<evidence type="ECO:0000256" key="6">
    <source>
        <dbReference type="SAM" id="Phobius"/>
    </source>
</evidence>